<keyword evidence="2 5" id="KW-0238">DNA-binding</keyword>
<dbReference type="STRING" id="408074.SAMN05660909_00779"/>
<proteinExistence type="predicted"/>
<evidence type="ECO:0000313" key="6">
    <source>
        <dbReference type="Proteomes" id="UP000199656"/>
    </source>
</evidence>
<gene>
    <name evidence="5" type="ORF">SAMN05660909_00779</name>
</gene>
<dbReference type="InterPro" id="IPR009057">
    <property type="entry name" value="Homeodomain-like_sf"/>
</dbReference>
<dbReference type="PANTHER" id="PTHR46796">
    <property type="entry name" value="HTH-TYPE TRANSCRIPTIONAL ACTIVATOR RHAS-RELATED"/>
    <property type="match status" value="1"/>
</dbReference>
<dbReference type="PROSITE" id="PS01124">
    <property type="entry name" value="HTH_ARAC_FAMILY_2"/>
    <property type="match status" value="1"/>
</dbReference>
<keyword evidence="3" id="KW-0804">Transcription</keyword>
<dbReference type="EMBL" id="FNRL01000002">
    <property type="protein sequence ID" value="SEA08539.1"/>
    <property type="molecule type" value="Genomic_DNA"/>
</dbReference>
<reference evidence="6" key="1">
    <citation type="submission" date="2016-10" db="EMBL/GenBank/DDBJ databases">
        <authorList>
            <person name="Varghese N."/>
            <person name="Submissions S."/>
        </authorList>
    </citation>
    <scope>NUCLEOTIDE SEQUENCE [LARGE SCALE GENOMIC DNA]</scope>
    <source>
        <strain evidence="6">DSM 23920</strain>
    </source>
</reference>
<dbReference type="Gene3D" id="1.10.10.60">
    <property type="entry name" value="Homeodomain-like"/>
    <property type="match status" value="1"/>
</dbReference>
<dbReference type="PROSITE" id="PS00041">
    <property type="entry name" value="HTH_ARAC_FAMILY_1"/>
    <property type="match status" value="1"/>
</dbReference>
<dbReference type="InterPro" id="IPR046532">
    <property type="entry name" value="DUF6597"/>
</dbReference>
<dbReference type="AlphaFoldDB" id="A0A1H3YA92"/>
<protein>
    <submittedName>
        <fullName evidence="5">AraC-type DNA-binding protein</fullName>
    </submittedName>
</protein>
<sequence length="284" mass="32066">MILPPVIVKMRSKKFLSWYMFRYEEYPVSPVVVNYIKKCWVLDNASGAVAVAGKQVLPNGCFNIAFVTGKGIGVKSSKADVFMKEGVYLCGQLTASISININEYTKIFLVQFYPWAPAHFIRNAIPETADAFIDLSLLEHNLALDFDPANEAAVMQYFNSGAFLRKGNIITSAQHACQLIRQQRGNVRIKEVADQMGCSNRYLETVFQSVLGIKPKEYAGIIRIRSLVDRLQQESHATRFSSIALEEGFYDQAHFIKTFKTMLNISPGKFRSDDYLLTRNGISY</sequence>
<evidence type="ECO:0000259" key="4">
    <source>
        <dbReference type="PROSITE" id="PS01124"/>
    </source>
</evidence>
<dbReference type="Proteomes" id="UP000199656">
    <property type="component" value="Unassembled WGS sequence"/>
</dbReference>
<dbReference type="Pfam" id="PF12833">
    <property type="entry name" value="HTH_18"/>
    <property type="match status" value="1"/>
</dbReference>
<dbReference type="InterPro" id="IPR018060">
    <property type="entry name" value="HTH_AraC"/>
</dbReference>
<keyword evidence="6" id="KW-1185">Reference proteome</keyword>
<evidence type="ECO:0000313" key="5">
    <source>
        <dbReference type="EMBL" id="SEA08539.1"/>
    </source>
</evidence>
<keyword evidence="1" id="KW-0805">Transcription regulation</keyword>
<name>A0A1H3YA92_9BACT</name>
<dbReference type="SMART" id="SM00342">
    <property type="entry name" value="HTH_ARAC"/>
    <property type="match status" value="1"/>
</dbReference>
<evidence type="ECO:0000256" key="1">
    <source>
        <dbReference type="ARBA" id="ARBA00023015"/>
    </source>
</evidence>
<dbReference type="InterPro" id="IPR050204">
    <property type="entry name" value="AraC_XylS_family_regulators"/>
</dbReference>
<dbReference type="GO" id="GO:0003700">
    <property type="term" value="F:DNA-binding transcription factor activity"/>
    <property type="evidence" value="ECO:0007669"/>
    <property type="project" value="InterPro"/>
</dbReference>
<evidence type="ECO:0000256" key="3">
    <source>
        <dbReference type="ARBA" id="ARBA00023163"/>
    </source>
</evidence>
<dbReference type="SUPFAM" id="SSF46689">
    <property type="entry name" value="Homeodomain-like"/>
    <property type="match status" value="1"/>
</dbReference>
<dbReference type="InterPro" id="IPR018062">
    <property type="entry name" value="HTH_AraC-typ_CS"/>
</dbReference>
<feature type="domain" description="HTH araC/xylS-type" evidence="4">
    <location>
        <begin position="174"/>
        <end position="273"/>
    </location>
</feature>
<evidence type="ECO:0000256" key="2">
    <source>
        <dbReference type="ARBA" id="ARBA00023125"/>
    </source>
</evidence>
<dbReference type="GO" id="GO:0043565">
    <property type="term" value="F:sequence-specific DNA binding"/>
    <property type="evidence" value="ECO:0007669"/>
    <property type="project" value="InterPro"/>
</dbReference>
<dbReference type="PANTHER" id="PTHR46796:SF13">
    <property type="entry name" value="HTH-TYPE TRANSCRIPTIONAL ACTIVATOR RHAS"/>
    <property type="match status" value="1"/>
</dbReference>
<accession>A0A1H3YA92</accession>
<dbReference type="Pfam" id="PF20240">
    <property type="entry name" value="DUF6597"/>
    <property type="match status" value="1"/>
</dbReference>
<organism evidence="5 6">
    <name type="scientific">Chitinophaga terrae</name>
    <name type="common">ex Kim and Jung 2007</name>
    <dbReference type="NCBI Taxonomy" id="408074"/>
    <lineage>
        <taxon>Bacteria</taxon>
        <taxon>Pseudomonadati</taxon>
        <taxon>Bacteroidota</taxon>
        <taxon>Chitinophagia</taxon>
        <taxon>Chitinophagales</taxon>
        <taxon>Chitinophagaceae</taxon>
        <taxon>Chitinophaga</taxon>
    </lineage>
</organism>